<feature type="compositionally biased region" description="Pro residues" evidence="1">
    <location>
        <begin position="1"/>
        <end position="12"/>
    </location>
</feature>
<evidence type="ECO:0000256" key="2">
    <source>
        <dbReference type="SAM" id="Phobius"/>
    </source>
</evidence>
<keyword evidence="4" id="KW-1185">Reference proteome</keyword>
<feature type="transmembrane region" description="Helical" evidence="2">
    <location>
        <begin position="25"/>
        <end position="47"/>
    </location>
</feature>
<feature type="region of interest" description="Disordered" evidence="1">
    <location>
        <begin position="1"/>
        <end position="20"/>
    </location>
</feature>
<comment type="caution">
    <text evidence="3">The sequence shown here is derived from an EMBL/GenBank/DDBJ whole genome shotgun (WGS) entry which is preliminary data.</text>
</comment>
<keyword evidence="2" id="KW-0812">Transmembrane</keyword>
<reference evidence="4" key="1">
    <citation type="journal article" date="2019" name="Int. J. Syst. Evol. Microbiol.">
        <title>The Global Catalogue of Microorganisms (GCM) 10K type strain sequencing project: providing services to taxonomists for standard genome sequencing and annotation.</title>
        <authorList>
            <consortium name="The Broad Institute Genomics Platform"/>
            <consortium name="The Broad Institute Genome Sequencing Center for Infectious Disease"/>
            <person name="Wu L."/>
            <person name="Ma J."/>
        </authorList>
    </citation>
    <scope>NUCLEOTIDE SEQUENCE [LARGE SCALE GENOMIC DNA]</scope>
    <source>
        <strain evidence="4">IBRC-M 10490</strain>
    </source>
</reference>
<dbReference type="Proteomes" id="UP001595844">
    <property type="component" value="Unassembled WGS sequence"/>
</dbReference>
<keyword evidence="2" id="KW-1133">Transmembrane helix</keyword>
<dbReference type="RefSeq" id="WP_378558493.1">
    <property type="nucleotide sequence ID" value="NZ_JBHSDL010000007.1"/>
</dbReference>
<evidence type="ECO:0000313" key="3">
    <source>
        <dbReference type="EMBL" id="MFC4374157.1"/>
    </source>
</evidence>
<proteinExistence type="predicted"/>
<evidence type="ECO:0000256" key="1">
    <source>
        <dbReference type="SAM" id="MobiDB-lite"/>
    </source>
</evidence>
<evidence type="ECO:0000313" key="4">
    <source>
        <dbReference type="Proteomes" id="UP001595844"/>
    </source>
</evidence>
<dbReference type="InterPro" id="IPR032710">
    <property type="entry name" value="NTF2-like_dom_sf"/>
</dbReference>
<dbReference type="SUPFAM" id="SSF54427">
    <property type="entry name" value="NTF2-like"/>
    <property type="match status" value="1"/>
</dbReference>
<protein>
    <recommendedName>
        <fullName evidence="5">Lumazine-binding protein</fullName>
    </recommendedName>
</protein>
<evidence type="ECO:0008006" key="5">
    <source>
        <dbReference type="Google" id="ProtNLM"/>
    </source>
</evidence>
<name>A0ABV8VFK0_9NOCA</name>
<sequence>MAPPQRFEPPQPTGGEEKAGRSKRWLLVAGGAAVVVVALIIGAVAMLTGADNSPEGQVKAVIGEYTEALQAGDLENLRASTCGPLHDFYQGISAEQFNGVHQLSTEQGSIPVVASVDAVRITGETALAEATVYTTAEPGERTVRTFDLQRTDAGWKVCDPAEAP</sequence>
<keyword evidence="2" id="KW-0472">Membrane</keyword>
<gene>
    <name evidence="3" type="ORF">ACFO5K_08560</name>
</gene>
<dbReference type="Gene3D" id="3.10.450.50">
    <property type="match status" value="1"/>
</dbReference>
<dbReference type="EMBL" id="JBHSDL010000007">
    <property type="protein sequence ID" value="MFC4374157.1"/>
    <property type="molecule type" value="Genomic_DNA"/>
</dbReference>
<accession>A0ABV8VFK0</accession>
<organism evidence="3 4">
    <name type="scientific">Nocardia halotolerans</name>
    <dbReference type="NCBI Taxonomy" id="1755878"/>
    <lineage>
        <taxon>Bacteria</taxon>
        <taxon>Bacillati</taxon>
        <taxon>Actinomycetota</taxon>
        <taxon>Actinomycetes</taxon>
        <taxon>Mycobacteriales</taxon>
        <taxon>Nocardiaceae</taxon>
        <taxon>Nocardia</taxon>
    </lineage>
</organism>